<name>A0A8H5ZCS7_COCSA</name>
<sequence>MAADANGRSLLGNRARPELARTVKFPSLIRAEHGYGFHSVDRDVLDAARLDRTQIDAYIAALEGAVTAGAYTEEQLAKDRLNFATVDSTTVPEENLLHPSEDIKPAAKLEFAFQYYQEQEAKVASTEGLTRRHFLPGHLWILTETVDISGRVRYFSMQPSVVFNRHAFIFDKFE</sequence>
<gene>
    <name evidence="1" type="ORF">GGP41_009660</name>
</gene>
<protein>
    <submittedName>
        <fullName evidence="1">Uncharacterized protein</fullName>
    </submittedName>
</protein>
<reference evidence="1" key="1">
    <citation type="submission" date="2019-11" db="EMBL/GenBank/DDBJ databases">
        <title>Bipolaris sorokiniana Genome sequencing.</title>
        <authorList>
            <person name="Wang H."/>
        </authorList>
    </citation>
    <scope>NUCLEOTIDE SEQUENCE</scope>
</reference>
<dbReference type="AlphaFoldDB" id="A0A8H5ZCS7"/>
<dbReference type="Proteomes" id="UP000624244">
    <property type="component" value="Unassembled WGS sequence"/>
</dbReference>
<evidence type="ECO:0000313" key="2">
    <source>
        <dbReference type="Proteomes" id="UP000624244"/>
    </source>
</evidence>
<dbReference type="EMBL" id="WNKQ01000018">
    <property type="protein sequence ID" value="KAF5845854.1"/>
    <property type="molecule type" value="Genomic_DNA"/>
</dbReference>
<comment type="caution">
    <text evidence="1">The sequence shown here is derived from an EMBL/GenBank/DDBJ whole genome shotgun (WGS) entry which is preliminary data.</text>
</comment>
<accession>A0A8H5ZCS7</accession>
<dbReference type="OMA" id="NCHAFIF"/>
<evidence type="ECO:0000313" key="1">
    <source>
        <dbReference type="EMBL" id="KAF5845854.1"/>
    </source>
</evidence>
<organism evidence="1 2">
    <name type="scientific">Cochliobolus sativus</name>
    <name type="common">Common root rot and spot blotch fungus</name>
    <name type="synonym">Bipolaris sorokiniana</name>
    <dbReference type="NCBI Taxonomy" id="45130"/>
    <lineage>
        <taxon>Eukaryota</taxon>
        <taxon>Fungi</taxon>
        <taxon>Dikarya</taxon>
        <taxon>Ascomycota</taxon>
        <taxon>Pezizomycotina</taxon>
        <taxon>Dothideomycetes</taxon>
        <taxon>Pleosporomycetidae</taxon>
        <taxon>Pleosporales</taxon>
        <taxon>Pleosporineae</taxon>
        <taxon>Pleosporaceae</taxon>
        <taxon>Bipolaris</taxon>
    </lineage>
</organism>
<proteinExistence type="predicted"/>